<dbReference type="Proteomes" id="UP000289152">
    <property type="component" value="Unassembled WGS sequence"/>
</dbReference>
<dbReference type="EMBL" id="SDIL01000005">
    <property type="protein sequence ID" value="RXK41820.1"/>
    <property type="molecule type" value="Genomic_DNA"/>
</dbReference>
<sequence>MCAYQMTGIGGYRELGEFTLFPFVVVVARVSDGECLWRDPKGGGPHSGLGPPIRTLGVLNVAAVDDELSGTRKFESDVSGEDDDIGDRGCGVPLNEQVANVVCPQTPFQPVRHPLQGHWNSGTLYRQKLETAAEL</sequence>
<gene>
    <name evidence="1" type="ORF">M231_00819</name>
</gene>
<name>A0A4Q1BUV2_TREME</name>
<protein>
    <submittedName>
        <fullName evidence="1">Uncharacterized protein</fullName>
    </submittedName>
</protein>
<comment type="caution">
    <text evidence="1">The sequence shown here is derived from an EMBL/GenBank/DDBJ whole genome shotgun (WGS) entry which is preliminary data.</text>
</comment>
<dbReference type="AlphaFoldDB" id="A0A4Q1BUV2"/>
<evidence type="ECO:0000313" key="2">
    <source>
        <dbReference type="Proteomes" id="UP000289152"/>
    </source>
</evidence>
<keyword evidence="2" id="KW-1185">Reference proteome</keyword>
<dbReference type="InParanoid" id="A0A4Q1BUV2"/>
<accession>A0A4Q1BUV2</accession>
<organism evidence="1 2">
    <name type="scientific">Tremella mesenterica</name>
    <name type="common">Jelly fungus</name>
    <dbReference type="NCBI Taxonomy" id="5217"/>
    <lineage>
        <taxon>Eukaryota</taxon>
        <taxon>Fungi</taxon>
        <taxon>Dikarya</taxon>
        <taxon>Basidiomycota</taxon>
        <taxon>Agaricomycotina</taxon>
        <taxon>Tremellomycetes</taxon>
        <taxon>Tremellales</taxon>
        <taxon>Tremellaceae</taxon>
        <taxon>Tremella</taxon>
    </lineage>
</organism>
<evidence type="ECO:0000313" key="1">
    <source>
        <dbReference type="EMBL" id="RXK41820.1"/>
    </source>
</evidence>
<proteinExistence type="predicted"/>
<reference evidence="1 2" key="1">
    <citation type="submission" date="2016-06" db="EMBL/GenBank/DDBJ databases">
        <title>Evolution of pathogenesis and genome organization in the Tremellales.</title>
        <authorList>
            <person name="Cuomo C."/>
            <person name="Litvintseva A."/>
            <person name="Heitman J."/>
            <person name="Chen Y."/>
            <person name="Sun S."/>
            <person name="Springer D."/>
            <person name="Dromer F."/>
            <person name="Young S."/>
            <person name="Zeng Q."/>
            <person name="Chapman S."/>
            <person name="Gujja S."/>
            <person name="Saif S."/>
            <person name="Birren B."/>
        </authorList>
    </citation>
    <scope>NUCLEOTIDE SEQUENCE [LARGE SCALE GENOMIC DNA]</scope>
    <source>
        <strain evidence="1 2">ATCC 28783</strain>
    </source>
</reference>